<evidence type="ECO:0000313" key="3">
    <source>
        <dbReference type="Proteomes" id="UP000240475"/>
    </source>
</evidence>
<proteinExistence type="predicted"/>
<dbReference type="EMBL" id="CP028490">
    <property type="protein sequence ID" value="AVX26216.1"/>
    <property type="molecule type" value="Genomic_DNA"/>
</dbReference>
<protein>
    <submittedName>
        <fullName evidence="2">Uncharacterized protein</fullName>
    </submittedName>
</protein>
<dbReference type="Proteomes" id="UP000240475">
    <property type="component" value="Chromosome"/>
</dbReference>
<keyword evidence="1" id="KW-0812">Transmembrane</keyword>
<feature type="transmembrane region" description="Helical" evidence="1">
    <location>
        <begin position="77"/>
        <end position="99"/>
    </location>
</feature>
<accession>A0AAD0ICP1</accession>
<evidence type="ECO:0000256" key="1">
    <source>
        <dbReference type="SAM" id="Phobius"/>
    </source>
</evidence>
<sequence length="403" mass="45324">MDNRQAKPRKGLGRLKNGGATTWFWTKKLFLGVCQLIGTSWGSLIIALLTIGSAAMISVMSGDIKAEYTATKTWDDFFATSYLWPSIELSIAAVFAVFLREIGVITTTRAKEKELQDRLTTMPPKQFLAAYSDTMIDIRFHFENLAQDNSTPVSKQTVAADIRLYLTKILILAQNWDSAPKETYRANIMLVERDKDLIRRQYAQEVNNSPFFLFGSNIDARLDNADGILHISDLELSTFVGGEEFAKPDTDILPICFPFSMDAKDHAKSHPNIPGGAVAVASSQSQYIQDSRTHFKEWLDQEAVENKHLTEHYKSTIASYYSSHRYATSILSIPLLPKNMGSKDNGDKFPVACLNIYNNKANILMGDSRNAQFVQLLQPICAYLHDMISLYRTFIDTEANDND</sequence>
<feature type="transmembrane region" description="Helical" evidence="1">
    <location>
        <begin position="29"/>
        <end position="57"/>
    </location>
</feature>
<keyword evidence="1" id="KW-1133">Transmembrane helix</keyword>
<dbReference type="RefSeq" id="WP_029571545.1">
    <property type="nucleotide sequence ID" value="NZ_CP028490.1"/>
</dbReference>
<evidence type="ECO:0000313" key="2">
    <source>
        <dbReference type="EMBL" id="AVX26216.1"/>
    </source>
</evidence>
<dbReference type="AlphaFoldDB" id="A0AAD0ICP1"/>
<gene>
    <name evidence="2" type="ORF">DA456_24040</name>
</gene>
<name>A0AAD0ICP1_PSESX</name>
<reference evidence="2 3" key="1">
    <citation type="submission" date="2018-04" db="EMBL/GenBank/DDBJ databases">
        <authorList>
            <person name="Cha J.-S."/>
        </authorList>
    </citation>
    <scope>NUCLEOTIDE SEQUENCE [LARGE SCALE GENOMIC DNA]</scope>
    <source>
        <strain evidence="2 3">LMG5095</strain>
    </source>
</reference>
<organism evidence="2 3">
    <name type="scientific">Pseudomonas syringae pv. atrofaciens</name>
    <dbReference type="NCBI Taxonomy" id="192087"/>
    <lineage>
        <taxon>Bacteria</taxon>
        <taxon>Pseudomonadati</taxon>
        <taxon>Pseudomonadota</taxon>
        <taxon>Gammaproteobacteria</taxon>
        <taxon>Pseudomonadales</taxon>
        <taxon>Pseudomonadaceae</taxon>
        <taxon>Pseudomonas</taxon>
        <taxon>Pseudomonas syringae</taxon>
    </lineage>
</organism>
<keyword evidence="1" id="KW-0472">Membrane</keyword>